<evidence type="ECO:0000256" key="1">
    <source>
        <dbReference type="ARBA" id="ARBA00007613"/>
    </source>
</evidence>
<accession>A0A5K7ZVD2</accession>
<comment type="similarity">
    <text evidence="1 2">Belongs to the outer membrane factor (OMF) (TC 1.B.17) family.</text>
</comment>
<dbReference type="RefSeq" id="WP_173179769.1">
    <property type="nucleotide sequence ID" value="NZ_AP021876.1"/>
</dbReference>
<dbReference type="GO" id="GO:0005886">
    <property type="term" value="C:plasma membrane"/>
    <property type="evidence" value="ECO:0007669"/>
    <property type="project" value="UniProtKB-SubCell"/>
</dbReference>
<keyword evidence="2" id="KW-0472">Membrane</keyword>
<dbReference type="KEGG" id="dov:DSCO28_47680"/>
<dbReference type="PANTHER" id="PTHR30203">
    <property type="entry name" value="OUTER MEMBRANE CATION EFFLUX PROTEIN"/>
    <property type="match status" value="1"/>
</dbReference>
<name>A0A5K7ZVD2_9BACT</name>
<dbReference type="EMBL" id="AP021876">
    <property type="protein sequence ID" value="BBO84202.1"/>
    <property type="molecule type" value="Genomic_DNA"/>
</dbReference>
<evidence type="ECO:0000256" key="2">
    <source>
        <dbReference type="RuleBase" id="RU362097"/>
    </source>
</evidence>
<dbReference type="InterPro" id="IPR010131">
    <property type="entry name" value="MdtP/NodT-like"/>
</dbReference>
<gene>
    <name evidence="3" type="primary">ibeB_2</name>
    <name evidence="3" type="ORF">DSCO28_47680</name>
</gene>
<dbReference type="Pfam" id="PF02321">
    <property type="entry name" value="OEP"/>
    <property type="match status" value="2"/>
</dbReference>
<reference evidence="3 4" key="1">
    <citation type="submission" date="2019-11" db="EMBL/GenBank/DDBJ databases">
        <title>Comparative genomics of hydrocarbon-degrading Desulfosarcina strains.</title>
        <authorList>
            <person name="Watanabe M."/>
            <person name="Kojima H."/>
            <person name="Fukui M."/>
        </authorList>
    </citation>
    <scope>NUCLEOTIDE SEQUENCE [LARGE SCALE GENOMIC DNA]</scope>
    <source>
        <strain evidence="3 4">28bB2T</strain>
    </source>
</reference>
<organism evidence="3 4">
    <name type="scientific">Desulfosarcina ovata subsp. sediminis</name>
    <dbReference type="NCBI Taxonomy" id="885957"/>
    <lineage>
        <taxon>Bacteria</taxon>
        <taxon>Pseudomonadati</taxon>
        <taxon>Thermodesulfobacteriota</taxon>
        <taxon>Desulfobacteria</taxon>
        <taxon>Desulfobacterales</taxon>
        <taxon>Desulfosarcinaceae</taxon>
        <taxon>Desulfosarcina</taxon>
    </lineage>
</organism>
<protein>
    <submittedName>
        <fullName evidence="3">Membrane protein</fullName>
    </submittedName>
</protein>
<keyword evidence="2" id="KW-0564">Palmitate</keyword>
<feature type="signal peptide" evidence="2">
    <location>
        <begin position="1"/>
        <end position="18"/>
    </location>
</feature>
<evidence type="ECO:0000313" key="4">
    <source>
        <dbReference type="Proteomes" id="UP000425960"/>
    </source>
</evidence>
<comment type="subcellular location">
    <subcellularLocation>
        <location evidence="2">Cell membrane</location>
        <topology evidence="2">Lipid-anchor</topology>
    </subcellularLocation>
</comment>
<dbReference type="AlphaFoldDB" id="A0A5K7ZVD2"/>
<dbReference type="PANTHER" id="PTHR30203:SF33">
    <property type="entry name" value="BLR4455 PROTEIN"/>
    <property type="match status" value="1"/>
</dbReference>
<dbReference type="SUPFAM" id="SSF56954">
    <property type="entry name" value="Outer membrane efflux proteins (OEP)"/>
    <property type="match status" value="1"/>
</dbReference>
<sequence>MMKWICITLSGLTVTACAMFTPQDRPNTPISLPSAYSLYTDSDPVPDRWWEAFGSDELNQLVGTALAGNFDVRTAWARLKQADAVARQAGADRMPTLDANAGAEKSWQQTKTDAAGTSHSNSRSFSAGLTAAYELDLWGRLAALHQSERLELKASAEDLAAAAVTVSAEVTTAWIEILSLHRQIAILKDQIDINQRMLKLQELRFINGQADALDVAQQREALADAKAKLPPLQLAEQQQQNALAVLLGQAGIGEFALTQETLPSLIPLPATGLPADLLAARPDVRAAGLRLKKADWQVSAARADRLPSITLPADAAFSSDALDLLLSNWVSTLAASLTGPVFDAGYRSAEVDRTRAVADEYLTAYAQTVAEAIQEVEDSLATETRQGEYITLLEEQLKASRLTFKDAHLQYMNGQDNYLDYLTAWTSVQTLERQLVDEQATLIKNRVTLYRALGGDWTGALIGGRFLEKNTGATKPAARTGGRTVSELG</sequence>
<dbReference type="Proteomes" id="UP000425960">
    <property type="component" value="Chromosome"/>
</dbReference>
<dbReference type="Gene3D" id="2.20.200.10">
    <property type="entry name" value="Outer membrane efflux proteins (OEP)"/>
    <property type="match status" value="1"/>
</dbReference>
<dbReference type="InterPro" id="IPR003423">
    <property type="entry name" value="OMP_efflux"/>
</dbReference>
<dbReference type="NCBIfam" id="TIGR01845">
    <property type="entry name" value="outer_NodT"/>
    <property type="match status" value="1"/>
</dbReference>
<keyword evidence="2" id="KW-0732">Signal</keyword>
<proteinExistence type="inferred from homology"/>
<feature type="chain" id="PRO_5024469001" evidence="2">
    <location>
        <begin position="19"/>
        <end position="489"/>
    </location>
</feature>
<keyword evidence="2" id="KW-0449">Lipoprotein</keyword>
<dbReference type="Gene3D" id="1.20.1600.10">
    <property type="entry name" value="Outer membrane efflux proteins (OEP)"/>
    <property type="match status" value="1"/>
</dbReference>
<keyword evidence="2" id="KW-1134">Transmembrane beta strand</keyword>
<dbReference type="PROSITE" id="PS51257">
    <property type="entry name" value="PROKAR_LIPOPROTEIN"/>
    <property type="match status" value="1"/>
</dbReference>
<keyword evidence="2" id="KW-0812">Transmembrane</keyword>
<evidence type="ECO:0000313" key="3">
    <source>
        <dbReference type="EMBL" id="BBO84202.1"/>
    </source>
</evidence>
<dbReference type="GO" id="GO:0015562">
    <property type="term" value="F:efflux transmembrane transporter activity"/>
    <property type="evidence" value="ECO:0007669"/>
    <property type="project" value="InterPro"/>
</dbReference>